<comment type="caution">
    <text evidence="1">The sequence shown here is derived from an EMBL/GenBank/DDBJ whole genome shotgun (WGS) entry which is preliminary data.</text>
</comment>
<accession>R7ZWN2</accession>
<gene>
    <name evidence="1" type="ORF">ADIS_1039</name>
</gene>
<dbReference type="EMBL" id="AQHR01000035">
    <property type="protein sequence ID" value="EON78428.1"/>
    <property type="molecule type" value="Genomic_DNA"/>
</dbReference>
<evidence type="ECO:0008006" key="3">
    <source>
        <dbReference type="Google" id="ProtNLM"/>
    </source>
</evidence>
<dbReference type="OrthoDB" id="978691at2"/>
<dbReference type="Proteomes" id="UP000013909">
    <property type="component" value="Unassembled WGS sequence"/>
</dbReference>
<dbReference type="PATRIC" id="fig|1288963.3.peg.1037"/>
<sequence length="161" mass="18210">MYVPFEEMPATSRIWIYQSDRPFAPDEVHWINDRLKSFCEGWNTHGQPMATSFDVMLNQVIVLSVDEQSQLVSGCSIDSSVGVLREIERKLALNLLDAGKIAVVSENAVSVSALGSIRTKVSEGRIGPESRIIDVTVNKKADLRDRWIIPAKDSWLKRYFR</sequence>
<evidence type="ECO:0000313" key="2">
    <source>
        <dbReference type="Proteomes" id="UP000013909"/>
    </source>
</evidence>
<evidence type="ECO:0000313" key="1">
    <source>
        <dbReference type="EMBL" id="EON78428.1"/>
    </source>
</evidence>
<protein>
    <recommendedName>
        <fullName evidence="3">ABC transporter ATPase</fullName>
    </recommendedName>
</protein>
<organism evidence="1 2">
    <name type="scientific">Lunatimonas lonarensis</name>
    <dbReference type="NCBI Taxonomy" id="1232681"/>
    <lineage>
        <taxon>Bacteria</taxon>
        <taxon>Pseudomonadati</taxon>
        <taxon>Bacteroidota</taxon>
        <taxon>Cytophagia</taxon>
        <taxon>Cytophagales</taxon>
        <taxon>Cyclobacteriaceae</taxon>
    </lineage>
</organism>
<reference evidence="1 2" key="1">
    <citation type="submission" date="2013-02" db="EMBL/GenBank/DDBJ databases">
        <title>A novel strain isolated from Lonar lake, Maharashtra, India.</title>
        <authorList>
            <person name="Singh A."/>
        </authorList>
    </citation>
    <scope>NUCLEOTIDE SEQUENCE [LARGE SCALE GENOMIC DNA]</scope>
    <source>
        <strain evidence="1 2">AK24</strain>
    </source>
</reference>
<name>R7ZWN2_9BACT</name>
<dbReference type="AlphaFoldDB" id="R7ZWN2"/>
<dbReference type="RefSeq" id="WP_010853186.1">
    <property type="nucleotide sequence ID" value="NZ_AQHR01000035.1"/>
</dbReference>
<dbReference type="STRING" id="1232681.ADIS_1039"/>
<keyword evidence="2" id="KW-1185">Reference proteome</keyword>
<proteinExistence type="predicted"/>